<accession>A0A3N6NQT9</accession>
<dbReference type="NCBIfam" id="TIGR03803">
    <property type="entry name" value="Gloeo_Verruco"/>
    <property type="match status" value="2"/>
</dbReference>
<dbReference type="AlphaFoldDB" id="A0A3N6NQT9"/>
<keyword evidence="2" id="KW-1185">Reference proteome</keyword>
<organism evidence="1 2">
    <name type="scientific">Okeania hirsuta</name>
    <dbReference type="NCBI Taxonomy" id="1458930"/>
    <lineage>
        <taxon>Bacteria</taxon>
        <taxon>Bacillati</taxon>
        <taxon>Cyanobacteriota</taxon>
        <taxon>Cyanophyceae</taxon>
        <taxon>Oscillatoriophycideae</taxon>
        <taxon>Oscillatoriales</taxon>
        <taxon>Microcoleaceae</taxon>
        <taxon>Okeania</taxon>
    </lineage>
</organism>
<proteinExistence type="predicted"/>
<reference evidence="1 2" key="1">
    <citation type="journal article" date="2018" name="ACS Chem. Biol.">
        <title>Ketoreductase domain dysfunction expands chemodiversity: malyngamide biosynthesis in the cyanobacterium Okeania hirsuta.</title>
        <authorList>
            <person name="Moss N.A."/>
            <person name="Leao T."/>
            <person name="Rankin M."/>
            <person name="McCullough T.M."/>
            <person name="Qu P."/>
            <person name="Korobeynikov A."/>
            <person name="Smith J.L."/>
            <person name="Gerwick L."/>
            <person name="Gerwick W.H."/>
        </authorList>
    </citation>
    <scope>NUCLEOTIDE SEQUENCE [LARGE SCALE GENOMIC DNA]</scope>
    <source>
        <strain evidence="1 2">PAB10Feb10-1</strain>
    </source>
</reference>
<evidence type="ECO:0000313" key="1">
    <source>
        <dbReference type="EMBL" id="RQH14381.1"/>
    </source>
</evidence>
<sequence length="117" mass="12917">MTSIESMVANHGRTIEKDGFLWGMTSNGGKHNQGVIFTLSTTDSNYRLVHHLDAENGGHPRNGLLYHQGQFWGTTSRGGRGNKGVIFKLQADGTGFQKIHDFGRSGGRRARERASFQ</sequence>
<dbReference type="InterPro" id="IPR022519">
    <property type="entry name" value="Gloeo/Verruco_rpt"/>
</dbReference>
<name>A0A3N6NQT9_9CYAN</name>
<protein>
    <submittedName>
        <fullName evidence="1">Uncharacterized protein</fullName>
    </submittedName>
</protein>
<gene>
    <name evidence="1" type="ORF">D5R40_34340</name>
</gene>
<evidence type="ECO:0000313" key="2">
    <source>
        <dbReference type="Proteomes" id="UP000269154"/>
    </source>
</evidence>
<dbReference type="Proteomes" id="UP000269154">
    <property type="component" value="Unassembled WGS sequence"/>
</dbReference>
<comment type="caution">
    <text evidence="1">The sequence shown here is derived from an EMBL/GenBank/DDBJ whole genome shotgun (WGS) entry which is preliminary data.</text>
</comment>
<dbReference type="EMBL" id="RCBY01000598">
    <property type="protein sequence ID" value="RQH14381.1"/>
    <property type="molecule type" value="Genomic_DNA"/>
</dbReference>